<evidence type="ECO:0000313" key="1">
    <source>
        <dbReference type="EMBL" id="RZR75406.1"/>
    </source>
</evidence>
<name>A0A445MME2_ENSVE</name>
<dbReference type="EMBL" id="KV876756">
    <property type="protein sequence ID" value="RZR75406.1"/>
    <property type="molecule type" value="Genomic_DNA"/>
</dbReference>
<gene>
    <name evidence="1" type="ORF">BHM03_00056625</name>
</gene>
<protein>
    <recommendedName>
        <fullName evidence="2">RING-type domain-containing protein</fullName>
    </recommendedName>
</protein>
<proteinExistence type="predicted"/>
<reference evidence="1" key="1">
    <citation type="journal article" date="2018" name="Data Brief">
        <title>Genome sequence data from 17 accessions of Ensete ventricosum, a staple food crop for millions in Ethiopia.</title>
        <authorList>
            <person name="Yemataw Z."/>
            <person name="Muzemil S."/>
            <person name="Ambachew D."/>
            <person name="Tripathi L."/>
            <person name="Tesfaye K."/>
            <person name="Chala A."/>
            <person name="Farbos A."/>
            <person name="O'Neill P."/>
            <person name="Moore K."/>
            <person name="Grant M."/>
            <person name="Studholme D.J."/>
        </authorList>
    </citation>
    <scope>NUCLEOTIDE SEQUENCE [LARGE SCALE GENOMIC DNA]</scope>
    <source>
        <tissue evidence="1">Leaf</tissue>
    </source>
</reference>
<dbReference type="Proteomes" id="UP000290560">
    <property type="component" value="Unassembled WGS sequence"/>
</dbReference>
<accession>A0A445MME2</accession>
<dbReference type="AlphaFoldDB" id="A0A445MME2"/>
<evidence type="ECO:0008006" key="2">
    <source>
        <dbReference type="Google" id="ProtNLM"/>
    </source>
</evidence>
<organism evidence="1">
    <name type="scientific">Ensete ventricosum</name>
    <name type="common">Abyssinian banana</name>
    <name type="synonym">Musa ensete</name>
    <dbReference type="NCBI Taxonomy" id="4639"/>
    <lineage>
        <taxon>Eukaryota</taxon>
        <taxon>Viridiplantae</taxon>
        <taxon>Streptophyta</taxon>
        <taxon>Embryophyta</taxon>
        <taxon>Tracheophyta</taxon>
        <taxon>Spermatophyta</taxon>
        <taxon>Magnoliopsida</taxon>
        <taxon>Liliopsida</taxon>
        <taxon>Zingiberales</taxon>
        <taxon>Musaceae</taxon>
        <taxon>Ensete</taxon>
    </lineage>
</organism>
<sequence>MDCKTRRSPSSQLYAVDSASRVVKRSDNFNNHRTAVLFSKLLFFLLRIVQLHAIIQFAWRSHDIHPPVMRYERTWNGPHEATECVFWCDIDEGDEIRELRCRHLFHGLPEPMAGATCPLCRDVLLPREPATAKTSGGDVVDDGEDELDDSTMTLFAYLR</sequence>